<dbReference type="OrthoDB" id="7675395at2"/>
<dbReference type="SUPFAM" id="SSF63829">
    <property type="entry name" value="Calcium-dependent phosphotriesterase"/>
    <property type="match status" value="1"/>
</dbReference>
<dbReference type="InterPro" id="IPR011042">
    <property type="entry name" value="6-blade_b-propeller_TolB-like"/>
</dbReference>
<dbReference type="Proteomes" id="UP000319267">
    <property type="component" value="Unassembled WGS sequence"/>
</dbReference>
<gene>
    <name evidence="1" type="ORF">SAMN06265220_101559</name>
</gene>
<accession>A0A521B029</accession>
<dbReference type="Gene3D" id="2.120.10.30">
    <property type="entry name" value="TolB, C-terminal domain"/>
    <property type="match status" value="1"/>
</dbReference>
<proteinExistence type="predicted"/>
<evidence type="ECO:0008006" key="3">
    <source>
        <dbReference type="Google" id="ProtNLM"/>
    </source>
</evidence>
<sequence length="275" mass="30707">MKKNVYYVLVLFTISFSSIAQHSLNRIWITDSILPIPESVLFDKTDQILYTSLMDGSPAERDGKGSIGKLTADGKIINLNWISGLNAPKGMAKFKNKLFVADLTEIVIIDIKQQKILKKITVDAAKILNDVTVDKKGVVYVSDPKGGKIFKLENDSATVYLENLNKPNGLKAIDTDLYFLDSGSLYKIDPKKNKQLLAEGMDENTDGIEPIADSTFIVSCWTGVIYYVNKDGSKEILSDTRKEEYYAADIGLDKEKKIVYVPSLFKKTIAAYLLR</sequence>
<evidence type="ECO:0000313" key="1">
    <source>
        <dbReference type="EMBL" id="SMO40371.1"/>
    </source>
</evidence>
<dbReference type="RefSeq" id="WP_111378489.1">
    <property type="nucleotide sequence ID" value="NZ_FXTQ01000001.1"/>
</dbReference>
<reference evidence="1 2" key="1">
    <citation type="submission" date="2017-05" db="EMBL/GenBank/DDBJ databases">
        <authorList>
            <person name="Varghese N."/>
            <person name="Submissions S."/>
        </authorList>
    </citation>
    <scope>NUCLEOTIDE SEQUENCE [LARGE SCALE GENOMIC DNA]</scope>
    <source>
        <strain evidence="1 2">DSM 29982</strain>
    </source>
</reference>
<dbReference type="AlphaFoldDB" id="A0A521B029"/>
<organism evidence="1 2">
    <name type="scientific">Flavobacterium nitrogenifigens</name>
    <dbReference type="NCBI Taxonomy" id="1617283"/>
    <lineage>
        <taxon>Bacteria</taxon>
        <taxon>Pseudomonadati</taxon>
        <taxon>Bacteroidota</taxon>
        <taxon>Flavobacteriia</taxon>
        <taxon>Flavobacteriales</taxon>
        <taxon>Flavobacteriaceae</taxon>
        <taxon>Flavobacterium</taxon>
    </lineage>
</organism>
<name>A0A521B029_9FLAO</name>
<protein>
    <recommendedName>
        <fullName evidence="3">SMP-30/Gluconolaconase/LRE-like region-containing protein</fullName>
    </recommendedName>
</protein>
<evidence type="ECO:0000313" key="2">
    <source>
        <dbReference type="Proteomes" id="UP000319267"/>
    </source>
</evidence>
<keyword evidence="2" id="KW-1185">Reference proteome</keyword>
<dbReference type="EMBL" id="FXTQ01000001">
    <property type="protein sequence ID" value="SMO40371.1"/>
    <property type="molecule type" value="Genomic_DNA"/>
</dbReference>